<evidence type="ECO:0000259" key="12">
    <source>
        <dbReference type="SMART" id="SM00645"/>
    </source>
</evidence>
<dbReference type="AlphaFoldDB" id="A0A158NI41"/>
<dbReference type="FunFam" id="3.90.70.10:FF:000130">
    <property type="entry name" value="Cysteine proteinase 1"/>
    <property type="match status" value="1"/>
</dbReference>
<dbReference type="Pfam" id="PF00112">
    <property type="entry name" value="Peptidase_C1"/>
    <property type="match status" value="1"/>
</dbReference>
<feature type="signal peptide" evidence="10">
    <location>
        <begin position="1"/>
        <end position="25"/>
    </location>
</feature>
<feature type="domain" description="Cystatin" evidence="11">
    <location>
        <begin position="459"/>
        <end position="565"/>
    </location>
</feature>
<dbReference type="InterPro" id="IPR013128">
    <property type="entry name" value="Peptidase_C1A"/>
</dbReference>
<dbReference type="InterPro" id="IPR038765">
    <property type="entry name" value="Papain-like_cys_pep_sf"/>
</dbReference>
<evidence type="ECO:0000256" key="7">
    <source>
        <dbReference type="ARBA" id="ARBA00023145"/>
    </source>
</evidence>
<sequence>MAERSRAGYLALLYLACLVAQMVRSNPVNIPLNRVPSQLSEKAWRALNDHSPTHHLYAHGNLINAQELDEPPYKVYKFTYDLSPICGTESCPREACTIDLKQDEYGDIETLNDSIQCMYFYPADAQNDMSQEQQNYQEQEDTQVTQENLTEQVNNNRSVELDHEIQETGDENVRPFIAMRASGNNYCPGCPYELNPNLPGLLAFGDQALRSMDEQTTSDYKHKLMSIVRVTRSVPVSSNVIEYQLLLLIGESECLKNALEQEQECPLRTTVPTKLCLVTFEQRPWQQSSLKITKNNCTDSENMSSTIYQTQRSNLESESFVTVKYTEGQPSHTEMADVYEGLKEILDNYTLAPSTPSKEPKEAEVTESAIMKIVLNKSQDDEKILGFTDKAKEFKEFLEDFDLPVKVEDATPNTDGVMKEVKEEKFLRKKVSVEDLKLEKIKDRGNVNNRRKRSEPVPNLVGAPTTTSINNPDVQLFAQKALQKVSAESDSPNEPLIVEITEASVQVVAGKLYKIKAKLGDSDCSKGVKDNCKLLEGSEVKECLIEVWSRPWQDNGSPEITVTCPPPENSRRKRSLRGINYSKKMLQISEDMKAERLFDNFVTTYNRTYSSSEEKNLRFKIFRENLNFIEMLRENEQGTGIYGVNMFADVSQKEFRTRYLGLRPDLQSENEIPLPKAEIPDIDLPPSFDWRQKGVVTPVKNQGQCGSCWAFSVTGNVEGQYAIKHGQLLSLSEQELVDCDDLDEGCNGGLPDNAYRAIEQLGGLELESDYPYEAENEKCHFKQNLVKVELASAVNVTSNETQIAQWLVQNGPIAIGINANAMQFYMGGVSHPLKFLCNPKNLNHGVLIVGYGTSRYPLFHKNLPYWIIKNSWGKSWGEQGYYRVYRGDGTCGLNTMASSAVVV</sequence>
<evidence type="ECO:0000256" key="9">
    <source>
        <dbReference type="ARBA" id="ARBA00023180"/>
    </source>
</evidence>
<dbReference type="eggNOG" id="KOG1542">
    <property type="taxonomic scope" value="Eukaryota"/>
</dbReference>
<keyword evidence="5" id="KW-0378">Hydrolase</keyword>
<dbReference type="InterPro" id="IPR025661">
    <property type="entry name" value="Pept_asp_AS"/>
</dbReference>
<dbReference type="PROSITE" id="PS00639">
    <property type="entry name" value="THIOL_PROTEASE_HIS"/>
    <property type="match status" value="1"/>
</dbReference>
<dbReference type="PROSITE" id="PS00640">
    <property type="entry name" value="THIOL_PROTEASE_ASN"/>
    <property type="match status" value="1"/>
</dbReference>
<dbReference type="InParanoid" id="A0A158NI41"/>
<evidence type="ECO:0000313" key="14">
    <source>
        <dbReference type="EnsemblMetazoa" id="XP_012057199.1"/>
    </source>
</evidence>
<gene>
    <name evidence="14" type="primary">105620305</name>
</gene>
<dbReference type="PROSITE" id="PS00287">
    <property type="entry name" value="CYSTATIN"/>
    <property type="match status" value="1"/>
</dbReference>
<dbReference type="InterPro" id="IPR000169">
    <property type="entry name" value="Pept_cys_AS"/>
</dbReference>
<reference evidence="15" key="1">
    <citation type="journal article" date="2011" name="PLoS Genet.">
        <title>The genome sequence of the leaf-cutter ant Atta cephalotes reveals insights into its obligate symbiotic lifestyle.</title>
        <authorList>
            <person name="Suen G."/>
            <person name="Teiling C."/>
            <person name="Li L."/>
            <person name="Holt C."/>
            <person name="Abouheif E."/>
            <person name="Bornberg-Bauer E."/>
            <person name="Bouffard P."/>
            <person name="Caldera E.J."/>
            <person name="Cash E."/>
            <person name="Cavanaugh A."/>
            <person name="Denas O."/>
            <person name="Elhaik E."/>
            <person name="Fave M.J."/>
            <person name="Gadau J."/>
            <person name="Gibson J.D."/>
            <person name="Graur D."/>
            <person name="Grubbs K.J."/>
            <person name="Hagen D.E."/>
            <person name="Harkins T.T."/>
            <person name="Helmkampf M."/>
            <person name="Hu H."/>
            <person name="Johnson B.R."/>
            <person name="Kim J."/>
            <person name="Marsh S.E."/>
            <person name="Moeller J.A."/>
            <person name="Munoz-Torres M.C."/>
            <person name="Murphy M.C."/>
            <person name="Naughton M.C."/>
            <person name="Nigam S."/>
            <person name="Overson R."/>
            <person name="Rajakumar R."/>
            <person name="Reese J.T."/>
            <person name="Scott J.J."/>
            <person name="Smith C.R."/>
            <person name="Tao S."/>
            <person name="Tsutsui N.D."/>
            <person name="Viljakainen L."/>
            <person name="Wissler L."/>
            <person name="Yandell M.D."/>
            <person name="Zimmer F."/>
            <person name="Taylor J."/>
            <person name="Slater S.C."/>
            <person name="Clifton S.W."/>
            <person name="Warren W.C."/>
            <person name="Elsik C.G."/>
            <person name="Smith C.D."/>
            <person name="Weinstock G.M."/>
            <person name="Gerardo N.M."/>
            <person name="Currie C.R."/>
        </authorList>
    </citation>
    <scope>NUCLEOTIDE SEQUENCE [LARGE SCALE GENOMIC DNA]</scope>
</reference>
<dbReference type="GO" id="GO:0004869">
    <property type="term" value="F:cysteine-type endopeptidase inhibitor activity"/>
    <property type="evidence" value="ECO:0007669"/>
    <property type="project" value="InterPro"/>
</dbReference>
<dbReference type="Gene3D" id="3.10.450.10">
    <property type="match status" value="2"/>
</dbReference>
<dbReference type="InterPro" id="IPR046350">
    <property type="entry name" value="Cystatin_sf"/>
</dbReference>
<dbReference type="Pfam" id="PF08246">
    <property type="entry name" value="Inhibitor_I29"/>
    <property type="match status" value="1"/>
</dbReference>
<dbReference type="Proteomes" id="UP000005205">
    <property type="component" value="Unassembled WGS sequence"/>
</dbReference>
<feature type="chain" id="PRO_5007629185" description="Cysteine proteinase CG12163" evidence="10">
    <location>
        <begin position="26"/>
        <end position="903"/>
    </location>
</feature>
<evidence type="ECO:0000256" key="10">
    <source>
        <dbReference type="SAM" id="SignalP"/>
    </source>
</evidence>
<keyword evidence="4 10" id="KW-0732">Signal</keyword>
<evidence type="ECO:0000313" key="15">
    <source>
        <dbReference type="Proteomes" id="UP000005205"/>
    </source>
</evidence>
<evidence type="ECO:0000256" key="6">
    <source>
        <dbReference type="ARBA" id="ARBA00022807"/>
    </source>
</evidence>
<dbReference type="InterPro" id="IPR039417">
    <property type="entry name" value="Peptidase_C1A_papain-like"/>
</dbReference>
<dbReference type="GO" id="GO:0008234">
    <property type="term" value="F:cysteine-type peptidase activity"/>
    <property type="evidence" value="ECO:0007669"/>
    <property type="project" value="UniProtKB-KW"/>
</dbReference>
<dbReference type="SMART" id="SM00848">
    <property type="entry name" value="Inhibitor_I29"/>
    <property type="match status" value="1"/>
</dbReference>
<dbReference type="SMART" id="SM00043">
    <property type="entry name" value="CY"/>
    <property type="match status" value="2"/>
</dbReference>
<dbReference type="SMART" id="SM00645">
    <property type="entry name" value="Pept_C1"/>
    <property type="match status" value="1"/>
</dbReference>
<dbReference type="PRINTS" id="PR00705">
    <property type="entry name" value="PAPAIN"/>
</dbReference>
<protein>
    <recommendedName>
        <fullName evidence="16">Cysteine proteinase CG12163</fullName>
    </recommendedName>
</protein>
<dbReference type="SUPFAM" id="SSF54403">
    <property type="entry name" value="Cystatin/monellin"/>
    <property type="match status" value="2"/>
</dbReference>
<keyword evidence="15" id="KW-1185">Reference proteome</keyword>
<keyword evidence="8" id="KW-1015">Disulfide bond</keyword>
<feature type="domain" description="Cystatin" evidence="11">
    <location>
        <begin position="186"/>
        <end position="298"/>
    </location>
</feature>
<accession>A0A158NI41</accession>
<dbReference type="CDD" id="cd00042">
    <property type="entry name" value="CY"/>
    <property type="match status" value="1"/>
</dbReference>
<dbReference type="InterPro" id="IPR018073">
    <property type="entry name" value="Prot_inh_cystat_CS"/>
</dbReference>
<feature type="domain" description="Cathepsin propeptide inhibitor" evidence="13">
    <location>
        <begin position="598"/>
        <end position="655"/>
    </location>
</feature>
<feature type="domain" description="Peptidase C1A papain C-terminal" evidence="12">
    <location>
        <begin position="684"/>
        <end position="901"/>
    </location>
</feature>
<keyword evidence="6" id="KW-0788">Thiol protease</keyword>
<evidence type="ECO:0000256" key="4">
    <source>
        <dbReference type="ARBA" id="ARBA00022729"/>
    </source>
</evidence>
<evidence type="ECO:0000256" key="1">
    <source>
        <dbReference type="ARBA" id="ARBA00008455"/>
    </source>
</evidence>
<evidence type="ECO:0000259" key="13">
    <source>
        <dbReference type="SMART" id="SM00848"/>
    </source>
</evidence>
<dbReference type="Pfam" id="PF00031">
    <property type="entry name" value="Cystatin"/>
    <property type="match status" value="1"/>
</dbReference>
<comment type="similarity">
    <text evidence="1">Belongs to the peptidase C1 family.</text>
</comment>
<evidence type="ECO:0000259" key="11">
    <source>
        <dbReference type="SMART" id="SM00043"/>
    </source>
</evidence>
<name>A0A158NI41_ATTCE</name>
<dbReference type="InterPro" id="IPR000668">
    <property type="entry name" value="Peptidase_C1A_C"/>
</dbReference>
<dbReference type="EnsemblMetazoa" id="XM_012201809.1">
    <property type="protein sequence ID" value="XP_012057199.1"/>
    <property type="gene ID" value="LOC105620305"/>
</dbReference>
<dbReference type="STRING" id="12957.A0A158NI41"/>
<dbReference type="PANTHER" id="PTHR12411">
    <property type="entry name" value="CYSTEINE PROTEASE FAMILY C1-RELATED"/>
    <property type="match status" value="1"/>
</dbReference>
<organism evidence="14 15">
    <name type="scientific">Atta cephalotes</name>
    <name type="common">Leafcutter ant</name>
    <dbReference type="NCBI Taxonomy" id="12957"/>
    <lineage>
        <taxon>Eukaryota</taxon>
        <taxon>Metazoa</taxon>
        <taxon>Ecdysozoa</taxon>
        <taxon>Arthropoda</taxon>
        <taxon>Hexapoda</taxon>
        <taxon>Insecta</taxon>
        <taxon>Pterygota</taxon>
        <taxon>Neoptera</taxon>
        <taxon>Endopterygota</taxon>
        <taxon>Hymenoptera</taxon>
        <taxon>Apocrita</taxon>
        <taxon>Aculeata</taxon>
        <taxon>Formicoidea</taxon>
        <taxon>Formicidae</taxon>
        <taxon>Myrmicinae</taxon>
        <taxon>Atta</taxon>
    </lineage>
</organism>
<keyword evidence="3" id="KW-0645">Protease</keyword>
<dbReference type="GO" id="GO:0006508">
    <property type="term" value="P:proteolysis"/>
    <property type="evidence" value="ECO:0007669"/>
    <property type="project" value="UniProtKB-KW"/>
</dbReference>
<keyword evidence="9" id="KW-0325">Glycoprotein</keyword>
<dbReference type="InterPro" id="IPR025660">
    <property type="entry name" value="Pept_his_AS"/>
</dbReference>
<evidence type="ECO:0000256" key="2">
    <source>
        <dbReference type="ARBA" id="ARBA00009403"/>
    </source>
</evidence>
<dbReference type="InterPro" id="IPR013201">
    <property type="entry name" value="Prot_inhib_I29"/>
</dbReference>
<proteinExistence type="inferred from homology"/>
<dbReference type="Gene3D" id="3.90.70.10">
    <property type="entry name" value="Cysteine proteinases"/>
    <property type="match status" value="1"/>
</dbReference>
<dbReference type="EMBL" id="ADTU01016267">
    <property type="status" value="NOT_ANNOTATED_CDS"/>
    <property type="molecule type" value="Genomic_DNA"/>
</dbReference>
<evidence type="ECO:0000256" key="8">
    <source>
        <dbReference type="ARBA" id="ARBA00023157"/>
    </source>
</evidence>
<dbReference type="CDD" id="cd02248">
    <property type="entry name" value="Peptidase_C1A"/>
    <property type="match status" value="1"/>
</dbReference>
<reference evidence="14" key="2">
    <citation type="submission" date="2016-04" db="UniProtKB">
        <authorList>
            <consortium name="EnsemblMetazoa"/>
        </authorList>
    </citation>
    <scope>IDENTIFICATION</scope>
</reference>
<dbReference type="OrthoDB" id="387093at2759"/>
<keyword evidence="7" id="KW-0865">Zymogen</keyword>
<dbReference type="InterPro" id="IPR000010">
    <property type="entry name" value="Cystatin_dom"/>
</dbReference>
<dbReference type="KEGG" id="acep:105620305"/>
<dbReference type="PROSITE" id="PS00139">
    <property type="entry name" value="THIOL_PROTEASE_CYS"/>
    <property type="match status" value="1"/>
</dbReference>
<evidence type="ECO:0000256" key="3">
    <source>
        <dbReference type="ARBA" id="ARBA00022670"/>
    </source>
</evidence>
<evidence type="ECO:0000256" key="5">
    <source>
        <dbReference type="ARBA" id="ARBA00022801"/>
    </source>
</evidence>
<evidence type="ECO:0008006" key="16">
    <source>
        <dbReference type="Google" id="ProtNLM"/>
    </source>
</evidence>
<comment type="similarity">
    <text evidence="2">Belongs to the cystatin family.</text>
</comment>
<dbReference type="SUPFAM" id="SSF54001">
    <property type="entry name" value="Cysteine proteinases"/>
    <property type="match status" value="1"/>
</dbReference>